<dbReference type="Proteomes" id="UP001153365">
    <property type="component" value="Unassembled WGS sequence"/>
</dbReference>
<protein>
    <submittedName>
        <fullName evidence="1">Uncharacterized protein</fullName>
    </submittedName>
</protein>
<comment type="caution">
    <text evidence="1">The sequence shown here is derived from an EMBL/GenBank/DDBJ whole genome shotgun (WGS) entry which is preliminary data.</text>
</comment>
<keyword evidence="2" id="KW-1185">Reference proteome</keyword>
<evidence type="ECO:0000313" key="2">
    <source>
        <dbReference type="Proteomes" id="UP001153365"/>
    </source>
</evidence>
<evidence type="ECO:0000313" key="1">
    <source>
        <dbReference type="EMBL" id="CAH7686036.1"/>
    </source>
</evidence>
<gene>
    <name evidence="1" type="ORF">PPACK8108_LOCUS20635</name>
</gene>
<sequence length="79" mass="9171">MDRDCVLKDGIEYWVRELDGGGVTEERKSNKAEDNLEHCIGLALFERAMYGEYKIMINRLLENACEFNFSGLERIFTGF</sequence>
<name>A0AAV0BIR7_PHAPC</name>
<organism evidence="1 2">
    <name type="scientific">Phakopsora pachyrhizi</name>
    <name type="common">Asian soybean rust disease fungus</name>
    <dbReference type="NCBI Taxonomy" id="170000"/>
    <lineage>
        <taxon>Eukaryota</taxon>
        <taxon>Fungi</taxon>
        <taxon>Dikarya</taxon>
        <taxon>Basidiomycota</taxon>
        <taxon>Pucciniomycotina</taxon>
        <taxon>Pucciniomycetes</taxon>
        <taxon>Pucciniales</taxon>
        <taxon>Phakopsoraceae</taxon>
        <taxon>Phakopsora</taxon>
    </lineage>
</organism>
<accession>A0AAV0BIR7</accession>
<proteinExistence type="predicted"/>
<reference evidence="1" key="1">
    <citation type="submission" date="2022-06" db="EMBL/GenBank/DDBJ databases">
        <authorList>
            <consortium name="SYNGENTA / RWTH Aachen University"/>
        </authorList>
    </citation>
    <scope>NUCLEOTIDE SEQUENCE</scope>
</reference>
<dbReference type="AlphaFoldDB" id="A0AAV0BIR7"/>
<dbReference type="EMBL" id="CALTRL010005768">
    <property type="protein sequence ID" value="CAH7686036.1"/>
    <property type="molecule type" value="Genomic_DNA"/>
</dbReference>